<evidence type="ECO:0000313" key="4">
    <source>
        <dbReference type="Proteomes" id="UP000309033"/>
    </source>
</evidence>
<comment type="similarity">
    <text evidence="1">Belongs to the cycloisomerase 2 family.</text>
</comment>
<dbReference type="PANTHER" id="PTHR30344:SF1">
    <property type="entry name" value="6-PHOSPHOGLUCONOLACTONASE"/>
    <property type="match status" value="1"/>
</dbReference>
<dbReference type="EMBL" id="VANP01000005">
    <property type="protein sequence ID" value="TLP59678.1"/>
    <property type="molecule type" value="Genomic_DNA"/>
</dbReference>
<feature type="compositionally biased region" description="Basic and acidic residues" evidence="2">
    <location>
        <begin position="158"/>
        <end position="169"/>
    </location>
</feature>
<protein>
    <submittedName>
        <fullName evidence="3">Lactonase family protein</fullName>
    </submittedName>
</protein>
<organism evidence="3 4">
    <name type="scientific">Microbispora triticiradicis</name>
    <dbReference type="NCBI Taxonomy" id="2200763"/>
    <lineage>
        <taxon>Bacteria</taxon>
        <taxon>Bacillati</taxon>
        <taxon>Actinomycetota</taxon>
        <taxon>Actinomycetes</taxon>
        <taxon>Streptosporangiales</taxon>
        <taxon>Streptosporangiaceae</taxon>
        <taxon>Microbispora</taxon>
    </lineage>
</organism>
<accession>A0A5R8Z1L4</accession>
<gene>
    <name evidence="3" type="ORF">FED44_15460</name>
</gene>
<dbReference type="InterPro" id="IPR011048">
    <property type="entry name" value="Haem_d1_sf"/>
</dbReference>
<feature type="region of interest" description="Disordered" evidence="2">
    <location>
        <begin position="149"/>
        <end position="169"/>
    </location>
</feature>
<evidence type="ECO:0000256" key="1">
    <source>
        <dbReference type="ARBA" id="ARBA00005564"/>
    </source>
</evidence>
<dbReference type="InterPro" id="IPR019405">
    <property type="entry name" value="Lactonase_7-beta_prop"/>
</dbReference>
<feature type="region of interest" description="Disordered" evidence="2">
    <location>
        <begin position="1"/>
        <end position="22"/>
    </location>
</feature>
<dbReference type="AlphaFoldDB" id="A0A5R8Z1L4"/>
<name>A0A5R8Z1L4_9ACTN</name>
<reference evidence="3" key="1">
    <citation type="submission" date="2019-05" db="EMBL/GenBank/DDBJ databases">
        <title>Isolation, diversity and antifungal activity of Actinobacteria from wheat.</title>
        <authorList>
            <person name="Yu B."/>
        </authorList>
    </citation>
    <scope>NUCLEOTIDE SEQUENCE [LARGE SCALE GENOMIC DNA]</scope>
    <source>
        <strain evidence="3">NEAU-HEGS1-5</strain>
    </source>
</reference>
<sequence>MRAAAPIAFDHLTGPTHPPGVTMPRPGDLVIGGYTPDTEGSGPGLTVARPDAEGRLEAVAETAVSGPSFVAGHPRLPLLYAVLEREGEGGLAVLAAGEDRAAPRLLAEHPSGGSLPCHLAIDDRGEWLAIANYGDGTVTAYRLGEDGMPEPGPLTFPHEGRGPHPERQEGPHAHMAVFGPDGVLYVTDLGTDEVRRFLPGMRPHPEGSVRLAPGSGPRHFLHHEGHWYVTGELDGTVRVYDASWREAGMVRASGAEGENLPSHIALSADGRHLYVANRGPDTVAVFAVGGPGLRMVAEAPAGGRWPRHFAIDGDRLYVACQRSDAVVALGLKEGLPEHGGQVLAVGTPSCVLVR</sequence>
<dbReference type="Proteomes" id="UP000309033">
    <property type="component" value="Unassembled WGS sequence"/>
</dbReference>
<dbReference type="InterPro" id="IPR015943">
    <property type="entry name" value="WD40/YVTN_repeat-like_dom_sf"/>
</dbReference>
<dbReference type="SUPFAM" id="SSF51004">
    <property type="entry name" value="C-terminal (heme d1) domain of cytochrome cd1-nitrite reductase"/>
    <property type="match status" value="1"/>
</dbReference>
<keyword evidence="4" id="KW-1185">Reference proteome</keyword>
<dbReference type="Gene3D" id="2.130.10.10">
    <property type="entry name" value="YVTN repeat-like/Quinoprotein amine dehydrogenase"/>
    <property type="match status" value="1"/>
</dbReference>
<evidence type="ECO:0000256" key="2">
    <source>
        <dbReference type="SAM" id="MobiDB-lite"/>
    </source>
</evidence>
<dbReference type="GO" id="GO:0017057">
    <property type="term" value="F:6-phosphogluconolactonase activity"/>
    <property type="evidence" value="ECO:0007669"/>
    <property type="project" value="TreeGrafter"/>
</dbReference>
<dbReference type="InterPro" id="IPR050282">
    <property type="entry name" value="Cycloisomerase_2"/>
</dbReference>
<evidence type="ECO:0000313" key="3">
    <source>
        <dbReference type="EMBL" id="TLP59678.1"/>
    </source>
</evidence>
<dbReference type="OrthoDB" id="9790815at2"/>
<comment type="caution">
    <text evidence="3">The sequence shown here is derived from an EMBL/GenBank/DDBJ whole genome shotgun (WGS) entry which is preliminary data.</text>
</comment>
<proteinExistence type="inferred from homology"/>
<dbReference type="PANTHER" id="PTHR30344">
    <property type="entry name" value="6-PHOSPHOGLUCONOLACTONASE-RELATED"/>
    <property type="match status" value="1"/>
</dbReference>
<dbReference type="Pfam" id="PF10282">
    <property type="entry name" value="Lactonase"/>
    <property type="match status" value="1"/>
</dbReference>